<comment type="caution">
    <text evidence="3">The sequence shown here is derived from an EMBL/GenBank/DDBJ whole genome shotgun (WGS) entry which is preliminary data.</text>
</comment>
<proteinExistence type="inferred from homology"/>
<dbReference type="Gene3D" id="3.40.50.720">
    <property type="entry name" value="NAD(P)-binding Rossmann-like Domain"/>
    <property type="match status" value="1"/>
</dbReference>
<dbReference type="AlphaFoldDB" id="A0A919SP39"/>
<evidence type="ECO:0000313" key="3">
    <source>
        <dbReference type="EMBL" id="GIM75019.1"/>
    </source>
</evidence>
<gene>
    <name evidence="3" type="ORF">Aau02nite_63870</name>
</gene>
<dbReference type="PANTHER" id="PTHR43000">
    <property type="entry name" value="DTDP-D-GLUCOSE 4,6-DEHYDRATASE-RELATED"/>
    <property type="match status" value="1"/>
</dbReference>
<feature type="domain" description="NAD-dependent epimerase/dehydratase" evidence="2">
    <location>
        <begin position="6"/>
        <end position="280"/>
    </location>
</feature>
<sequence length="359" mass="39957">MLVAVALVTGSGGLIGSEAVRHFAGLGLDVVGIDNDMRQEFFGAEASTAWNVQQLTADLGSAYSHHGVDIRDRDALSRIFQRYGKEIAVVIHTAAQPSHDWAVRDPFTDFDVNAGGTLNMLQNTREHCIDAAFIHCSTNKVYGDTPNRLPLIEQETRWEIDPAHPYADGITEDMSIDQCLHSVFGASKVAADVMAQEYGRYFGMKTAIFRGGTLTGPAHSATELHGFLGYVMRANMERRLYRIFGYKGKQVRDAIHSHDVLSAFEAFFRNPRSAAVYNLGGGRHSNCSNLEAFALAEKISGTEMVTEYVDDNRIGDHQWWIGSMAAFQADYPQWKQVYDVPMILQEIYEANVDKWVPQP</sequence>
<dbReference type="SUPFAM" id="SSF51735">
    <property type="entry name" value="NAD(P)-binding Rossmann-fold domains"/>
    <property type="match status" value="1"/>
</dbReference>
<protein>
    <submittedName>
        <fullName evidence="3">NAD-dependent epimerase</fullName>
    </submittedName>
</protein>
<dbReference type="InterPro" id="IPR001509">
    <property type="entry name" value="Epimerase_deHydtase"/>
</dbReference>
<organism evidence="3 4">
    <name type="scientific">Actinoplanes auranticolor</name>
    <dbReference type="NCBI Taxonomy" id="47988"/>
    <lineage>
        <taxon>Bacteria</taxon>
        <taxon>Bacillati</taxon>
        <taxon>Actinomycetota</taxon>
        <taxon>Actinomycetes</taxon>
        <taxon>Micromonosporales</taxon>
        <taxon>Micromonosporaceae</taxon>
        <taxon>Actinoplanes</taxon>
    </lineage>
</organism>
<dbReference type="CDD" id="cd05258">
    <property type="entry name" value="CDP_TE_SDR_e"/>
    <property type="match status" value="1"/>
</dbReference>
<evidence type="ECO:0000256" key="1">
    <source>
        <dbReference type="ARBA" id="ARBA00007637"/>
    </source>
</evidence>
<reference evidence="3" key="1">
    <citation type="submission" date="2021-03" db="EMBL/GenBank/DDBJ databases">
        <title>Whole genome shotgun sequence of Actinoplanes auranticolor NBRC 12245.</title>
        <authorList>
            <person name="Komaki H."/>
            <person name="Tamura T."/>
        </authorList>
    </citation>
    <scope>NUCLEOTIDE SEQUENCE</scope>
    <source>
        <strain evidence="3">NBRC 12245</strain>
    </source>
</reference>
<keyword evidence="4" id="KW-1185">Reference proteome</keyword>
<dbReference type="InterPro" id="IPR036291">
    <property type="entry name" value="NAD(P)-bd_dom_sf"/>
</dbReference>
<name>A0A919SP39_9ACTN</name>
<evidence type="ECO:0000259" key="2">
    <source>
        <dbReference type="Pfam" id="PF01370"/>
    </source>
</evidence>
<comment type="similarity">
    <text evidence="1">Belongs to the NAD(P)-dependent epimerase/dehydratase family.</text>
</comment>
<accession>A0A919SP39</accession>
<dbReference type="Proteomes" id="UP000681340">
    <property type="component" value="Unassembled WGS sequence"/>
</dbReference>
<evidence type="ECO:0000313" key="4">
    <source>
        <dbReference type="Proteomes" id="UP000681340"/>
    </source>
</evidence>
<dbReference type="EMBL" id="BOQL01000054">
    <property type="protein sequence ID" value="GIM75019.1"/>
    <property type="molecule type" value="Genomic_DNA"/>
</dbReference>
<dbReference type="Pfam" id="PF01370">
    <property type="entry name" value="Epimerase"/>
    <property type="match status" value="1"/>
</dbReference>